<reference evidence="1 2" key="1">
    <citation type="submission" date="2015-09" db="EMBL/GenBank/DDBJ databases">
        <authorList>
            <consortium name="Pathogen Informatics"/>
        </authorList>
    </citation>
    <scope>NUCLEOTIDE SEQUENCE [LARGE SCALE GENOMIC DNA]</scope>
    <source>
        <strain evidence="1 2">2789STDY5834966</strain>
    </source>
</reference>
<dbReference type="AlphaFoldDB" id="A0A173V1K6"/>
<protein>
    <submittedName>
        <fullName evidence="1">Uncharacterized protein</fullName>
    </submittedName>
</protein>
<proteinExistence type="predicted"/>
<sequence length="59" mass="6520">MTLTQYNTTVGHTGIARLCLAQKCYRTRTKLAEVGKPPPLQVGEDVTAYGLGMAYKKKF</sequence>
<organism evidence="1 2">
    <name type="scientific">Anaerobutyricum hallii</name>
    <dbReference type="NCBI Taxonomy" id="39488"/>
    <lineage>
        <taxon>Bacteria</taxon>
        <taxon>Bacillati</taxon>
        <taxon>Bacillota</taxon>
        <taxon>Clostridia</taxon>
        <taxon>Lachnospirales</taxon>
        <taxon>Lachnospiraceae</taxon>
        <taxon>Anaerobutyricum</taxon>
    </lineage>
</organism>
<evidence type="ECO:0000313" key="2">
    <source>
        <dbReference type="Proteomes" id="UP000095390"/>
    </source>
</evidence>
<dbReference type="Proteomes" id="UP000095390">
    <property type="component" value="Unassembled WGS sequence"/>
</dbReference>
<dbReference type="EMBL" id="CYYC01000065">
    <property type="protein sequence ID" value="CUN21202.1"/>
    <property type="molecule type" value="Genomic_DNA"/>
</dbReference>
<evidence type="ECO:0000313" key="1">
    <source>
        <dbReference type="EMBL" id="CUN21202.1"/>
    </source>
</evidence>
<name>A0A173V1K6_9FIRM</name>
<accession>A0A173V1K6</accession>
<gene>
    <name evidence="1" type="ORF">ERS852578_02928</name>
</gene>